<proteinExistence type="predicted"/>
<organism evidence="1 2">
    <name type="scientific">Cirrhinus molitorella</name>
    <name type="common">mud carp</name>
    <dbReference type="NCBI Taxonomy" id="172907"/>
    <lineage>
        <taxon>Eukaryota</taxon>
        <taxon>Metazoa</taxon>
        <taxon>Chordata</taxon>
        <taxon>Craniata</taxon>
        <taxon>Vertebrata</taxon>
        <taxon>Euteleostomi</taxon>
        <taxon>Actinopterygii</taxon>
        <taxon>Neopterygii</taxon>
        <taxon>Teleostei</taxon>
        <taxon>Ostariophysi</taxon>
        <taxon>Cypriniformes</taxon>
        <taxon>Cyprinidae</taxon>
        <taxon>Labeoninae</taxon>
        <taxon>Labeonini</taxon>
        <taxon>Cirrhinus</taxon>
    </lineage>
</organism>
<reference evidence="1 2" key="1">
    <citation type="submission" date="2023-09" db="EMBL/GenBank/DDBJ databases">
        <authorList>
            <person name="Wang M."/>
        </authorList>
    </citation>
    <scope>NUCLEOTIDE SEQUENCE [LARGE SCALE GENOMIC DNA]</scope>
    <source>
        <strain evidence="1">GT-2023</strain>
        <tissue evidence="1">Liver</tissue>
    </source>
</reference>
<protein>
    <submittedName>
        <fullName evidence="1">Uncharacterized protein</fullName>
    </submittedName>
</protein>
<keyword evidence="2" id="KW-1185">Reference proteome</keyword>
<name>A0ABR3NBN5_9TELE</name>
<comment type="caution">
    <text evidence="1">The sequence shown here is derived from an EMBL/GenBank/DDBJ whole genome shotgun (WGS) entry which is preliminary data.</text>
</comment>
<accession>A0ABR3NBN5</accession>
<dbReference type="EMBL" id="JAYMGO010000005">
    <property type="protein sequence ID" value="KAL1274348.1"/>
    <property type="molecule type" value="Genomic_DNA"/>
</dbReference>
<evidence type="ECO:0000313" key="1">
    <source>
        <dbReference type="EMBL" id="KAL1274348.1"/>
    </source>
</evidence>
<gene>
    <name evidence="1" type="ORF">QQF64_027162</name>
</gene>
<sequence>MSTCLKCLLIQEYRASEGRVGCGDVGGSYTVGGPILSRQCVSTSQPTHTTYVFRPSASVFQRNARGLTIRETDRERGG</sequence>
<dbReference type="Proteomes" id="UP001558613">
    <property type="component" value="Unassembled WGS sequence"/>
</dbReference>
<evidence type="ECO:0000313" key="2">
    <source>
        <dbReference type="Proteomes" id="UP001558613"/>
    </source>
</evidence>